<organism evidence="3 4">
    <name type="scientific">Lucilia cuprina</name>
    <name type="common">Green bottle fly</name>
    <name type="synonym">Australian sheep blowfly</name>
    <dbReference type="NCBI Taxonomy" id="7375"/>
    <lineage>
        <taxon>Eukaryota</taxon>
        <taxon>Metazoa</taxon>
        <taxon>Ecdysozoa</taxon>
        <taxon>Arthropoda</taxon>
        <taxon>Hexapoda</taxon>
        <taxon>Insecta</taxon>
        <taxon>Pterygota</taxon>
        <taxon>Neoptera</taxon>
        <taxon>Endopterygota</taxon>
        <taxon>Diptera</taxon>
        <taxon>Brachycera</taxon>
        <taxon>Muscomorpha</taxon>
        <taxon>Oestroidea</taxon>
        <taxon>Calliphoridae</taxon>
        <taxon>Luciliinae</taxon>
        <taxon>Lucilia</taxon>
    </lineage>
</organism>
<keyword evidence="2" id="KW-1133">Transmembrane helix</keyword>
<comment type="caution">
    <text evidence="3">The sequence shown here is derived from an EMBL/GenBank/DDBJ whole genome shotgun (WGS) entry which is preliminary data.</text>
</comment>
<evidence type="ECO:0000256" key="2">
    <source>
        <dbReference type="SAM" id="Phobius"/>
    </source>
</evidence>
<dbReference type="Proteomes" id="UP000037069">
    <property type="component" value="Unassembled WGS sequence"/>
</dbReference>
<keyword evidence="4" id="KW-1185">Reference proteome</keyword>
<sequence>MAYDDNKSYLSTIKTFSSTTATIATNILALRLLNCHKLSTLQKSKSNNNNDQKRANDKQVAEEEEKKEVISNFKIHKNTIKSQNVTKCTHLIATTNKKYLPQQKISTILKPLTAAKTTTTTLSSCNETNLSCFCVSNNSNSNTSTSSTATTSTISANNKKHLSSLIKPTTITTTSCTPKIRPTTVAAAAATASTTTQISITTWSNTFNCTSLRFIILVLYLILTSCVGVSLQLKNVLLCSIYFFWIILFLTRPHHPQRRQQYQHNHH</sequence>
<gene>
    <name evidence="3" type="ORF">FF38_12358</name>
</gene>
<feature type="compositionally biased region" description="Basic and acidic residues" evidence="1">
    <location>
        <begin position="51"/>
        <end position="68"/>
    </location>
</feature>
<dbReference type="OrthoDB" id="72419at2759"/>
<evidence type="ECO:0000313" key="4">
    <source>
        <dbReference type="Proteomes" id="UP000037069"/>
    </source>
</evidence>
<keyword evidence="2" id="KW-0472">Membrane</keyword>
<name>A0A0L0C5K8_LUCCU</name>
<feature type="region of interest" description="Disordered" evidence="1">
    <location>
        <begin position="43"/>
        <end position="68"/>
    </location>
</feature>
<proteinExistence type="predicted"/>
<protein>
    <submittedName>
        <fullName evidence="3">Uncharacterized protein</fullName>
    </submittedName>
</protein>
<dbReference type="EMBL" id="JRES01000890">
    <property type="protein sequence ID" value="KNC27521.1"/>
    <property type="molecule type" value="Genomic_DNA"/>
</dbReference>
<accession>A0A0L0C5K8</accession>
<evidence type="ECO:0000256" key="1">
    <source>
        <dbReference type="SAM" id="MobiDB-lite"/>
    </source>
</evidence>
<keyword evidence="2" id="KW-0812">Transmembrane</keyword>
<evidence type="ECO:0000313" key="3">
    <source>
        <dbReference type="EMBL" id="KNC27521.1"/>
    </source>
</evidence>
<reference evidence="3 4" key="1">
    <citation type="journal article" date="2015" name="Nat. Commun.">
        <title>Lucilia cuprina genome unlocks parasitic fly biology to underpin future interventions.</title>
        <authorList>
            <person name="Anstead C.A."/>
            <person name="Korhonen P.K."/>
            <person name="Young N.D."/>
            <person name="Hall R.S."/>
            <person name="Jex A.R."/>
            <person name="Murali S.C."/>
            <person name="Hughes D.S."/>
            <person name="Lee S.F."/>
            <person name="Perry T."/>
            <person name="Stroehlein A.J."/>
            <person name="Ansell B.R."/>
            <person name="Breugelmans B."/>
            <person name="Hofmann A."/>
            <person name="Qu J."/>
            <person name="Dugan S."/>
            <person name="Lee S.L."/>
            <person name="Chao H."/>
            <person name="Dinh H."/>
            <person name="Han Y."/>
            <person name="Doddapaneni H.V."/>
            <person name="Worley K.C."/>
            <person name="Muzny D.M."/>
            <person name="Ioannidis P."/>
            <person name="Waterhouse R.M."/>
            <person name="Zdobnov E.M."/>
            <person name="James P.J."/>
            <person name="Bagnall N.H."/>
            <person name="Kotze A.C."/>
            <person name="Gibbs R.A."/>
            <person name="Richards S."/>
            <person name="Batterham P."/>
            <person name="Gasser R.B."/>
        </authorList>
    </citation>
    <scope>NUCLEOTIDE SEQUENCE [LARGE SCALE GENOMIC DNA]</scope>
    <source>
        <strain evidence="3 4">LS</strain>
        <tissue evidence="3">Full body</tissue>
    </source>
</reference>
<feature type="transmembrane region" description="Helical" evidence="2">
    <location>
        <begin position="217"/>
        <end position="250"/>
    </location>
</feature>
<dbReference type="AlphaFoldDB" id="A0A0L0C5K8"/>